<dbReference type="InterPro" id="IPR036513">
    <property type="entry name" value="STAS_dom_sf"/>
</dbReference>
<dbReference type="Gene3D" id="3.30.750.24">
    <property type="entry name" value="STAS domain"/>
    <property type="match status" value="1"/>
</dbReference>
<dbReference type="InterPro" id="IPR003658">
    <property type="entry name" value="Anti-sigma_ant"/>
</dbReference>
<dbReference type="EMBL" id="BART01030135">
    <property type="protein sequence ID" value="GAH14566.1"/>
    <property type="molecule type" value="Genomic_DNA"/>
</dbReference>
<dbReference type="PROSITE" id="PS50801">
    <property type="entry name" value="STAS"/>
    <property type="match status" value="1"/>
</dbReference>
<evidence type="ECO:0000256" key="1">
    <source>
        <dbReference type="ARBA" id="ARBA00009013"/>
    </source>
</evidence>
<dbReference type="NCBIfam" id="TIGR00377">
    <property type="entry name" value="ant_ant_sig"/>
    <property type="match status" value="1"/>
</dbReference>
<dbReference type="Pfam" id="PF01740">
    <property type="entry name" value="STAS"/>
    <property type="match status" value="1"/>
</dbReference>
<evidence type="ECO:0000259" key="2">
    <source>
        <dbReference type="PROSITE" id="PS50801"/>
    </source>
</evidence>
<evidence type="ECO:0000313" key="3">
    <source>
        <dbReference type="EMBL" id="GAH14566.1"/>
    </source>
</evidence>
<proteinExistence type="inferred from homology"/>
<protein>
    <recommendedName>
        <fullName evidence="2">STAS domain-containing protein</fullName>
    </recommendedName>
</protein>
<dbReference type="PANTHER" id="PTHR33495">
    <property type="entry name" value="ANTI-SIGMA FACTOR ANTAGONIST TM_1081-RELATED-RELATED"/>
    <property type="match status" value="1"/>
</dbReference>
<organism evidence="3">
    <name type="scientific">marine sediment metagenome</name>
    <dbReference type="NCBI Taxonomy" id="412755"/>
    <lineage>
        <taxon>unclassified sequences</taxon>
        <taxon>metagenomes</taxon>
        <taxon>ecological metagenomes</taxon>
    </lineage>
</organism>
<dbReference type="PANTHER" id="PTHR33495:SF2">
    <property type="entry name" value="ANTI-SIGMA FACTOR ANTAGONIST TM_1081-RELATED"/>
    <property type="match status" value="1"/>
</dbReference>
<feature type="domain" description="STAS" evidence="2">
    <location>
        <begin position="17"/>
        <end position="116"/>
    </location>
</feature>
<dbReference type="CDD" id="cd07043">
    <property type="entry name" value="STAS_anti-anti-sigma_factors"/>
    <property type="match status" value="1"/>
</dbReference>
<dbReference type="GO" id="GO:0043856">
    <property type="term" value="F:anti-sigma factor antagonist activity"/>
    <property type="evidence" value="ECO:0007669"/>
    <property type="project" value="InterPro"/>
</dbReference>
<dbReference type="InterPro" id="IPR002645">
    <property type="entry name" value="STAS_dom"/>
</dbReference>
<comment type="caution">
    <text evidence="3">The sequence shown here is derived from an EMBL/GenBank/DDBJ whole genome shotgun (WGS) entry which is preliminary data.</text>
</comment>
<dbReference type="AlphaFoldDB" id="X1D173"/>
<dbReference type="SUPFAM" id="SSF52091">
    <property type="entry name" value="SpoIIaa-like"/>
    <property type="match status" value="1"/>
</dbReference>
<comment type="similarity">
    <text evidence="1">Belongs to the anti-sigma-factor antagonist family.</text>
</comment>
<sequence>MPLEVTITDEPNNGKRISLAGSLDTDTAPQLEARIDESIDSSVTALILDMKDLEFLSSAGLGIIFMTMKELKNRQGQIMLINLQPQIQRVFEIIKAMDGMNIFKDREEMDSYLAVMQQKVLDGE</sequence>
<name>X1D173_9ZZZZ</name>
<accession>X1D173</accession>
<reference evidence="3" key="1">
    <citation type="journal article" date="2014" name="Front. Microbiol.">
        <title>High frequency of phylogenetically diverse reductive dehalogenase-homologous genes in deep subseafloor sedimentary metagenomes.</title>
        <authorList>
            <person name="Kawai M."/>
            <person name="Futagami T."/>
            <person name="Toyoda A."/>
            <person name="Takaki Y."/>
            <person name="Nishi S."/>
            <person name="Hori S."/>
            <person name="Arai W."/>
            <person name="Tsubouchi T."/>
            <person name="Morono Y."/>
            <person name="Uchiyama I."/>
            <person name="Ito T."/>
            <person name="Fujiyama A."/>
            <person name="Inagaki F."/>
            <person name="Takami H."/>
        </authorList>
    </citation>
    <scope>NUCLEOTIDE SEQUENCE</scope>
    <source>
        <strain evidence="3">Expedition CK06-06</strain>
    </source>
</reference>
<gene>
    <name evidence="3" type="ORF">S01H4_52694</name>
</gene>